<evidence type="ECO:0000313" key="2">
    <source>
        <dbReference type="EMBL" id="OGI58579.1"/>
    </source>
</evidence>
<accession>A0A1F6UMH8</accession>
<organism evidence="2 3">
    <name type="scientific">Candidatus Muproteobacteria bacterium RBG_19FT_COMBO_61_10</name>
    <dbReference type="NCBI Taxonomy" id="1817761"/>
    <lineage>
        <taxon>Bacteria</taxon>
        <taxon>Pseudomonadati</taxon>
        <taxon>Pseudomonadota</taxon>
        <taxon>Candidatus Muproteobacteria</taxon>
    </lineage>
</organism>
<dbReference type="Gene3D" id="1.20.5.300">
    <property type="match status" value="1"/>
</dbReference>
<dbReference type="PANTHER" id="PTHR36508:SF1">
    <property type="entry name" value="PROTEIN SLYX"/>
    <property type="match status" value="1"/>
</dbReference>
<evidence type="ECO:0000313" key="3">
    <source>
        <dbReference type="Proteomes" id="UP000177950"/>
    </source>
</evidence>
<dbReference type="InterPro" id="IPR007236">
    <property type="entry name" value="SlyX"/>
</dbReference>
<reference evidence="2 3" key="1">
    <citation type="journal article" date="2016" name="Nat. Commun.">
        <title>Thousands of microbial genomes shed light on interconnected biogeochemical processes in an aquifer system.</title>
        <authorList>
            <person name="Anantharaman K."/>
            <person name="Brown C.T."/>
            <person name="Hug L.A."/>
            <person name="Sharon I."/>
            <person name="Castelle C.J."/>
            <person name="Probst A.J."/>
            <person name="Thomas B.C."/>
            <person name="Singh A."/>
            <person name="Wilkins M.J."/>
            <person name="Karaoz U."/>
            <person name="Brodie E.L."/>
            <person name="Williams K.H."/>
            <person name="Hubbard S.S."/>
            <person name="Banfield J.F."/>
        </authorList>
    </citation>
    <scope>NUCLEOTIDE SEQUENCE [LARGE SCALE GENOMIC DNA]</scope>
</reference>
<gene>
    <name evidence="1" type="primary">slyX</name>
    <name evidence="2" type="ORF">A2V58_02165</name>
</gene>
<name>A0A1F6UMH8_9PROT</name>
<evidence type="ECO:0000256" key="1">
    <source>
        <dbReference type="HAMAP-Rule" id="MF_00715"/>
    </source>
</evidence>
<dbReference type="HAMAP" id="MF_00715">
    <property type="entry name" value="SlyX"/>
    <property type="match status" value="1"/>
</dbReference>
<sequence>MTESRVIDLEIRLTHQEATLQDLNAVLIRQQRMMDALVLQVSSLREQLRAANTSMPPVEDTPPPHY</sequence>
<dbReference type="Pfam" id="PF04102">
    <property type="entry name" value="SlyX"/>
    <property type="match status" value="1"/>
</dbReference>
<proteinExistence type="inferred from homology"/>
<dbReference type="EMBL" id="MFSV01000068">
    <property type="protein sequence ID" value="OGI58579.1"/>
    <property type="molecule type" value="Genomic_DNA"/>
</dbReference>
<dbReference type="AlphaFoldDB" id="A0A1F6UMH8"/>
<dbReference type="PANTHER" id="PTHR36508">
    <property type="entry name" value="PROTEIN SLYX"/>
    <property type="match status" value="1"/>
</dbReference>
<comment type="caution">
    <text evidence="2">The sequence shown here is derived from an EMBL/GenBank/DDBJ whole genome shotgun (WGS) entry which is preliminary data.</text>
</comment>
<dbReference type="Proteomes" id="UP000177950">
    <property type="component" value="Unassembled WGS sequence"/>
</dbReference>
<protein>
    <recommendedName>
        <fullName evidence="1">Protein SlyX homolog</fullName>
    </recommendedName>
</protein>
<comment type="similarity">
    <text evidence="1">Belongs to the SlyX family.</text>
</comment>